<sequence>LLDALTWHESVVERVIVVDDRPPEGRGLDPSGLAAGAGRPAVQVLRSFGRGPAAARNVGWRAARSDWVVFLDDDVVPGRD</sequence>
<dbReference type="Proteomes" id="UP001276300">
    <property type="component" value="Unassembled WGS sequence"/>
</dbReference>
<dbReference type="RefSeq" id="WP_318243460.1">
    <property type="nucleotide sequence ID" value="NZ_JAUEQX010000096.1"/>
</dbReference>
<keyword evidence="2" id="KW-0328">Glycosyltransferase</keyword>
<name>A0AAW9CEK4_KLUCR</name>
<feature type="non-terminal residue" evidence="2">
    <location>
        <position position="80"/>
    </location>
</feature>
<evidence type="ECO:0000313" key="2">
    <source>
        <dbReference type="EMBL" id="MDW3780656.1"/>
    </source>
</evidence>
<keyword evidence="2" id="KW-0808">Transferase</keyword>
<evidence type="ECO:0000313" key="3">
    <source>
        <dbReference type="Proteomes" id="UP001276300"/>
    </source>
</evidence>
<dbReference type="CDD" id="cd00761">
    <property type="entry name" value="Glyco_tranf_GTA_type"/>
    <property type="match status" value="1"/>
</dbReference>
<feature type="domain" description="Glycosyltransferase 2-like" evidence="1">
    <location>
        <begin position="14"/>
        <end position="77"/>
    </location>
</feature>
<dbReference type="GO" id="GO:0016757">
    <property type="term" value="F:glycosyltransferase activity"/>
    <property type="evidence" value="ECO:0007669"/>
    <property type="project" value="UniProtKB-KW"/>
</dbReference>
<dbReference type="Pfam" id="PF00535">
    <property type="entry name" value="Glycos_transf_2"/>
    <property type="match status" value="1"/>
</dbReference>
<organism evidence="2 3">
    <name type="scientific">Kluyvera cryocrescens</name>
    <name type="common">Kluyvera citrophila</name>
    <dbReference type="NCBI Taxonomy" id="580"/>
    <lineage>
        <taxon>Bacteria</taxon>
        <taxon>Pseudomonadati</taxon>
        <taxon>Pseudomonadota</taxon>
        <taxon>Gammaproteobacteria</taxon>
        <taxon>Enterobacterales</taxon>
        <taxon>Enterobacteriaceae</taxon>
        <taxon>Kluyvera</taxon>
    </lineage>
</organism>
<dbReference type="AlphaFoldDB" id="A0AAW9CEK4"/>
<dbReference type="EC" id="2.4.-.-" evidence="2"/>
<dbReference type="Gene3D" id="3.90.550.10">
    <property type="entry name" value="Spore Coat Polysaccharide Biosynthesis Protein SpsA, Chain A"/>
    <property type="match status" value="1"/>
</dbReference>
<proteinExistence type="predicted"/>
<evidence type="ECO:0000259" key="1">
    <source>
        <dbReference type="Pfam" id="PF00535"/>
    </source>
</evidence>
<accession>A0AAW9CEK4</accession>
<comment type="caution">
    <text evidence="2">The sequence shown here is derived from an EMBL/GenBank/DDBJ whole genome shotgun (WGS) entry which is preliminary data.</text>
</comment>
<dbReference type="EMBL" id="JAUEQX010000096">
    <property type="protein sequence ID" value="MDW3780656.1"/>
    <property type="molecule type" value="Genomic_DNA"/>
</dbReference>
<gene>
    <name evidence="2" type="ORF">QWU01_28155</name>
</gene>
<dbReference type="SUPFAM" id="SSF53448">
    <property type="entry name" value="Nucleotide-diphospho-sugar transferases"/>
    <property type="match status" value="1"/>
</dbReference>
<dbReference type="InterPro" id="IPR029044">
    <property type="entry name" value="Nucleotide-diphossugar_trans"/>
</dbReference>
<reference evidence="2" key="1">
    <citation type="journal article" date="2023" name="J Glob Antimicrob Resist">
        <title>Emergence of NDM-1 and KPC-3 carbapenemases in Kluyvera cryocrescens: Investigating genetic heterogeneity and acquisition routes of blaNDM-1 in Enterobacterales species in Portugal.</title>
        <authorList>
            <person name="Loiodice M."/>
            <person name="Ribeiro M."/>
            <person name="Peixe L."/>
            <person name="Novais A."/>
        </authorList>
    </citation>
    <scope>NUCLEOTIDE SEQUENCE</scope>
    <source>
        <strain evidence="2">K629</strain>
    </source>
</reference>
<dbReference type="InterPro" id="IPR001173">
    <property type="entry name" value="Glyco_trans_2-like"/>
</dbReference>
<feature type="non-terminal residue" evidence="2">
    <location>
        <position position="1"/>
    </location>
</feature>
<protein>
    <submittedName>
        <fullName evidence="2">Glycosyltransferase family A protein</fullName>
        <ecNumber evidence="2">2.4.-.-</ecNumber>
    </submittedName>
</protein>